<dbReference type="Pfam" id="PF03990">
    <property type="entry name" value="DUF348"/>
    <property type="match status" value="1"/>
</dbReference>
<sequence length="62" mass="6865">EQTFVTYKGTVQDVLNEQGIKVEEKDSIKPALNEKVQEDSTITLKKAVPIKIVCGNSVEPSF</sequence>
<evidence type="ECO:0000313" key="2">
    <source>
        <dbReference type="EMBL" id="ETJ30506.1"/>
    </source>
</evidence>
<dbReference type="InterPro" id="IPR007137">
    <property type="entry name" value="DUF348"/>
</dbReference>
<proteinExistence type="predicted"/>
<protein>
    <submittedName>
        <fullName evidence="2">3D/G5 protein</fullName>
    </submittedName>
</protein>
<evidence type="ECO:0000259" key="1">
    <source>
        <dbReference type="Pfam" id="PF03990"/>
    </source>
</evidence>
<organism evidence="2">
    <name type="scientific">human gut metagenome</name>
    <dbReference type="NCBI Taxonomy" id="408170"/>
    <lineage>
        <taxon>unclassified sequences</taxon>
        <taxon>metagenomes</taxon>
        <taxon>organismal metagenomes</taxon>
    </lineage>
</organism>
<dbReference type="AlphaFoldDB" id="W1XK40"/>
<comment type="caution">
    <text evidence="2">The sequence shown here is derived from an EMBL/GenBank/DDBJ whole genome shotgun (WGS) entry which is preliminary data.</text>
</comment>
<feature type="domain" description="DUF348" evidence="1">
    <location>
        <begin position="1"/>
        <end position="33"/>
    </location>
</feature>
<name>W1XK40_9ZZZZ</name>
<gene>
    <name evidence="2" type="ORF">Q604_UNBC14974G0001</name>
</gene>
<feature type="non-terminal residue" evidence="2">
    <location>
        <position position="1"/>
    </location>
</feature>
<dbReference type="EMBL" id="AZMM01014974">
    <property type="protein sequence ID" value="ETJ30506.1"/>
    <property type="molecule type" value="Genomic_DNA"/>
</dbReference>
<reference evidence="2" key="1">
    <citation type="submission" date="2013-12" db="EMBL/GenBank/DDBJ databases">
        <title>A Varibaculum cambriense genome reconstructed from a premature infant gut community with otherwise low bacterial novelty that shifts toward anaerobic metabolism during the third week of life.</title>
        <authorList>
            <person name="Brown C.T."/>
            <person name="Sharon I."/>
            <person name="Thomas B.C."/>
            <person name="Castelle C.J."/>
            <person name="Morowitz M.J."/>
            <person name="Banfield J.F."/>
        </authorList>
    </citation>
    <scope>NUCLEOTIDE SEQUENCE</scope>
</reference>
<accession>W1XK40</accession>